<dbReference type="Gene3D" id="1.20.1250.20">
    <property type="entry name" value="MFS general substrate transporter like domains"/>
    <property type="match status" value="1"/>
</dbReference>
<feature type="transmembrane region" description="Helical" evidence="7">
    <location>
        <begin position="201"/>
        <end position="223"/>
    </location>
</feature>
<evidence type="ECO:0000256" key="3">
    <source>
        <dbReference type="ARBA" id="ARBA00022692"/>
    </source>
</evidence>
<comment type="similarity">
    <text evidence="6">Belongs to the major facilitator superfamily. Phosphate:H(+) symporter (TC 2.A.1.9) family.</text>
</comment>
<feature type="transmembrane region" description="Helical" evidence="7">
    <location>
        <begin position="69"/>
        <end position="92"/>
    </location>
</feature>
<evidence type="ECO:0000313" key="8">
    <source>
        <dbReference type="EMBL" id="CAK9133886.1"/>
    </source>
</evidence>
<evidence type="ECO:0000256" key="6">
    <source>
        <dbReference type="ARBA" id="ARBA00044504"/>
    </source>
</evidence>
<evidence type="ECO:0000313" key="9">
    <source>
        <dbReference type="Proteomes" id="UP001642360"/>
    </source>
</evidence>
<dbReference type="InterPro" id="IPR036259">
    <property type="entry name" value="MFS_trans_sf"/>
</dbReference>
<comment type="caution">
    <text evidence="8">The sequence shown here is derived from an EMBL/GenBank/DDBJ whole genome shotgun (WGS) entry which is preliminary data.</text>
</comment>
<dbReference type="Proteomes" id="UP001642360">
    <property type="component" value="Unassembled WGS sequence"/>
</dbReference>
<keyword evidence="5 7" id="KW-0472">Membrane</keyword>
<evidence type="ECO:0000256" key="2">
    <source>
        <dbReference type="ARBA" id="ARBA00005982"/>
    </source>
</evidence>
<dbReference type="AlphaFoldDB" id="A0ABC8QNT5"/>
<dbReference type="PANTHER" id="PTHR11654">
    <property type="entry name" value="OLIGOPEPTIDE TRANSPORTER-RELATED"/>
    <property type="match status" value="1"/>
</dbReference>
<reference evidence="8 9" key="1">
    <citation type="submission" date="2024-02" db="EMBL/GenBank/DDBJ databases">
        <authorList>
            <person name="Vignale AGUSTIN F."/>
            <person name="Sosa J E."/>
            <person name="Modenutti C."/>
        </authorList>
    </citation>
    <scope>NUCLEOTIDE SEQUENCE [LARGE SCALE GENOMIC DNA]</scope>
</reference>
<dbReference type="InterPro" id="IPR000109">
    <property type="entry name" value="POT_fam"/>
</dbReference>
<sequence>MWMTFIICGVVSSIGNTYFLEQANHMNHKVGKLKVPLPIFLVLSNVAKSQFATFYTCLAKCFDGRVKKFAPPVGIAVAMIFSILCCITAAKVETRRLGVIRRHELLDKPDETIPMSVFWLLPQFILLAGLDQISEDCINGFFKDQAPPSMEKYQVYFPKAVLGLGFTGSVLSVYAVGKVSEKGGKPNWFQYTINKSRLDNYYWTLAALSAVNLLLFMLVAMFYRYRESESNDEGTPENGVPDQPSDDNAECFCCCG</sequence>
<name>A0ABC8QNT5_9AQUA</name>
<organism evidence="8 9">
    <name type="scientific">Ilex paraguariensis</name>
    <name type="common">yerba mate</name>
    <dbReference type="NCBI Taxonomy" id="185542"/>
    <lineage>
        <taxon>Eukaryota</taxon>
        <taxon>Viridiplantae</taxon>
        <taxon>Streptophyta</taxon>
        <taxon>Embryophyta</taxon>
        <taxon>Tracheophyta</taxon>
        <taxon>Spermatophyta</taxon>
        <taxon>Magnoliopsida</taxon>
        <taxon>eudicotyledons</taxon>
        <taxon>Gunneridae</taxon>
        <taxon>Pentapetalae</taxon>
        <taxon>asterids</taxon>
        <taxon>campanulids</taxon>
        <taxon>Aquifoliales</taxon>
        <taxon>Aquifoliaceae</taxon>
        <taxon>Ilex</taxon>
    </lineage>
</organism>
<comment type="subcellular location">
    <subcellularLocation>
        <location evidence="1">Membrane</location>
        <topology evidence="1">Multi-pass membrane protein</topology>
    </subcellularLocation>
</comment>
<comment type="similarity">
    <text evidence="2">Belongs to the major facilitator superfamily. Proton-dependent oligopeptide transporter (POT/PTR) (TC 2.A.17) family.</text>
</comment>
<dbReference type="GO" id="GO:0016020">
    <property type="term" value="C:membrane"/>
    <property type="evidence" value="ECO:0007669"/>
    <property type="project" value="UniProtKB-SubCell"/>
</dbReference>
<feature type="transmembrane region" description="Helical" evidence="7">
    <location>
        <begin position="155"/>
        <end position="176"/>
    </location>
</feature>
<evidence type="ECO:0000256" key="1">
    <source>
        <dbReference type="ARBA" id="ARBA00004141"/>
    </source>
</evidence>
<protein>
    <recommendedName>
        <fullName evidence="10">Nitrate transporter</fullName>
    </recommendedName>
</protein>
<dbReference type="Pfam" id="PF00854">
    <property type="entry name" value="PTR2"/>
    <property type="match status" value="1"/>
</dbReference>
<accession>A0ABC8QNT5</accession>
<evidence type="ECO:0000256" key="5">
    <source>
        <dbReference type="ARBA" id="ARBA00023136"/>
    </source>
</evidence>
<proteinExistence type="inferred from homology"/>
<evidence type="ECO:0000256" key="4">
    <source>
        <dbReference type="ARBA" id="ARBA00022989"/>
    </source>
</evidence>
<evidence type="ECO:0008006" key="10">
    <source>
        <dbReference type="Google" id="ProtNLM"/>
    </source>
</evidence>
<keyword evidence="3 7" id="KW-0812">Transmembrane</keyword>
<evidence type="ECO:0000256" key="7">
    <source>
        <dbReference type="SAM" id="Phobius"/>
    </source>
</evidence>
<dbReference type="EMBL" id="CAUOFW020000225">
    <property type="protein sequence ID" value="CAK9133886.1"/>
    <property type="molecule type" value="Genomic_DNA"/>
</dbReference>
<keyword evidence="4 7" id="KW-1133">Transmembrane helix</keyword>
<gene>
    <name evidence="8" type="ORF">ILEXP_LOCUS813</name>
</gene>
<keyword evidence="9" id="KW-1185">Reference proteome</keyword>